<evidence type="ECO:0000313" key="2">
    <source>
        <dbReference type="Proteomes" id="UP000827872"/>
    </source>
</evidence>
<dbReference type="EMBL" id="CM037616">
    <property type="protein sequence ID" value="KAH7993828.1"/>
    <property type="molecule type" value="Genomic_DNA"/>
</dbReference>
<sequence>MGHRRHDCLSGPAHSRLRSGSRLALQLALGLRRLRAGSSVLSRLASAARLLSWLWRLGGSAVGPSPAPWPAPPAAPRPAPLPAPRPTPSVGPQLALRLAHGSPSVGSAAQPADQPSGLAPPGRPSVGSAGLASRVSVAPSLGALRTKFEVGGSLPPTPRPLTVSRDGALMVDAQLPRTGTRVSRRKTEDTVGDKYLIVLCPSPPTAIQPKRKCCLLRRRKLLFTLQPVNSNGTSDRMASQDEGSAVSFNSQPYIAIDWDSDMKKRYYNEAEAEGYVKHDCMGYTLKKNPVRLQECIELFTTVETLEEENPWYCPTCKKHQLATKKLDLWSLPETLIIHLKRFSYTKFSREKLDTLVEFPIRDLDFSDFIIKLHEKKPRPFVTARIPYCLLSNHYRHVFGSSSSPGPYGLFCLLDTTFARNKDSGTWFYFDDSNVSVVSKAQIESKAAYVLFYQRQDKICHPAPPPASASSAGAGEQEDYEACCDSLPRQPTSRDFMDVD</sequence>
<protein>
    <submittedName>
        <fullName evidence="1">Uncharacterized protein</fullName>
    </submittedName>
</protein>
<organism evidence="1 2">
    <name type="scientific">Sphaerodactylus townsendi</name>
    <dbReference type="NCBI Taxonomy" id="933632"/>
    <lineage>
        <taxon>Eukaryota</taxon>
        <taxon>Metazoa</taxon>
        <taxon>Chordata</taxon>
        <taxon>Craniata</taxon>
        <taxon>Vertebrata</taxon>
        <taxon>Euteleostomi</taxon>
        <taxon>Lepidosauria</taxon>
        <taxon>Squamata</taxon>
        <taxon>Bifurcata</taxon>
        <taxon>Gekkota</taxon>
        <taxon>Sphaerodactylidae</taxon>
        <taxon>Sphaerodactylus</taxon>
    </lineage>
</organism>
<name>A0ACB8EMP2_9SAUR</name>
<evidence type="ECO:0000313" key="1">
    <source>
        <dbReference type="EMBL" id="KAH7993828.1"/>
    </source>
</evidence>
<comment type="caution">
    <text evidence="1">The sequence shown here is derived from an EMBL/GenBank/DDBJ whole genome shotgun (WGS) entry which is preliminary data.</text>
</comment>
<proteinExistence type="predicted"/>
<dbReference type="Proteomes" id="UP000827872">
    <property type="component" value="Linkage Group LG03"/>
</dbReference>
<keyword evidence="2" id="KW-1185">Reference proteome</keyword>
<reference evidence="1" key="1">
    <citation type="submission" date="2021-08" db="EMBL/GenBank/DDBJ databases">
        <title>The first chromosome-level gecko genome reveals the dynamic sex chromosomes of Neotropical dwarf geckos (Sphaerodactylidae: Sphaerodactylus).</title>
        <authorList>
            <person name="Pinto B.J."/>
            <person name="Keating S.E."/>
            <person name="Gamble T."/>
        </authorList>
    </citation>
    <scope>NUCLEOTIDE SEQUENCE</scope>
    <source>
        <strain evidence="1">TG3544</strain>
    </source>
</reference>
<accession>A0ACB8EMP2</accession>
<gene>
    <name evidence="1" type="ORF">K3G42_032414</name>
</gene>